<dbReference type="Gene3D" id="3.40.47.10">
    <property type="match status" value="1"/>
</dbReference>
<gene>
    <name evidence="1" type="ORF">BN1723_020869</name>
</gene>
<reference evidence="2" key="1">
    <citation type="submission" date="2015-05" db="EMBL/GenBank/DDBJ databases">
        <authorList>
            <person name="Fogelqvist Johan"/>
        </authorList>
    </citation>
    <scope>NUCLEOTIDE SEQUENCE [LARGE SCALE GENOMIC DNA]</scope>
</reference>
<dbReference type="Proteomes" id="UP000045706">
    <property type="component" value="Unassembled WGS sequence"/>
</dbReference>
<evidence type="ECO:0000313" key="2">
    <source>
        <dbReference type="Proteomes" id="UP000045706"/>
    </source>
</evidence>
<protein>
    <submittedName>
        <fullName evidence="1">Uncharacterized protein</fullName>
    </submittedName>
</protein>
<accession>A0A0G4KIZ9</accession>
<feature type="non-terminal residue" evidence="1">
    <location>
        <position position="1"/>
    </location>
</feature>
<proteinExistence type="predicted"/>
<dbReference type="AlphaFoldDB" id="A0A0G4KIZ9"/>
<name>A0A0G4KIZ9_VERLO</name>
<organism evidence="1 2">
    <name type="scientific">Verticillium longisporum</name>
    <name type="common">Verticillium dahliae var. longisporum</name>
    <dbReference type="NCBI Taxonomy" id="100787"/>
    <lineage>
        <taxon>Eukaryota</taxon>
        <taxon>Fungi</taxon>
        <taxon>Dikarya</taxon>
        <taxon>Ascomycota</taxon>
        <taxon>Pezizomycotina</taxon>
        <taxon>Sordariomycetes</taxon>
        <taxon>Hypocreomycetidae</taxon>
        <taxon>Glomerellales</taxon>
        <taxon>Plectosphaerellaceae</taxon>
        <taxon>Verticillium</taxon>
    </lineage>
</organism>
<dbReference type="InterPro" id="IPR016039">
    <property type="entry name" value="Thiolase-like"/>
</dbReference>
<dbReference type="GO" id="GO:0016746">
    <property type="term" value="F:acyltransferase activity"/>
    <property type="evidence" value="ECO:0007669"/>
    <property type="project" value="InterPro"/>
</dbReference>
<sequence>VSAARTPVGSFLGSLSSLSAVDLGAHAIKG</sequence>
<dbReference type="EMBL" id="CVQI01000805">
    <property type="protein sequence ID" value="CRK02101.1"/>
    <property type="molecule type" value="Genomic_DNA"/>
</dbReference>
<evidence type="ECO:0000313" key="1">
    <source>
        <dbReference type="EMBL" id="CRK02101.1"/>
    </source>
</evidence>